<comment type="similarity">
    <text evidence="1">Belongs to the alkylbase DNA glycosidase AlkA family.</text>
</comment>
<proteinExistence type="inferred from homology"/>
<dbReference type="GO" id="GO:0032131">
    <property type="term" value="F:alkylated DNA binding"/>
    <property type="evidence" value="ECO:0007669"/>
    <property type="project" value="TreeGrafter"/>
</dbReference>
<dbReference type="FunFam" id="1.10.340.30:FF:000004">
    <property type="entry name" value="DNA-3-methyladenine glycosylase II"/>
    <property type="match status" value="1"/>
</dbReference>
<keyword evidence="2" id="KW-0227">DNA damage</keyword>
<evidence type="ECO:0000256" key="1">
    <source>
        <dbReference type="ARBA" id="ARBA00010817"/>
    </source>
</evidence>
<dbReference type="SUPFAM" id="SSF48150">
    <property type="entry name" value="DNA-glycosylase"/>
    <property type="match status" value="1"/>
</dbReference>
<dbReference type="GO" id="GO:0006307">
    <property type="term" value="P:DNA alkylation repair"/>
    <property type="evidence" value="ECO:0007669"/>
    <property type="project" value="TreeGrafter"/>
</dbReference>
<dbReference type="GO" id="GO:0006285">
    <property type="term" value="P:base-excision repair, AP site formation"/>
    <property type="evidence" value="ECO:0007669"/>
    <property type="project" value="TreeGrafter"/>
</dbReference>
<dbReference type="EMBL" id="UINC01074734">
    <property type="protein sequence ID" value="SVC12221.1"/>
    <property type="molecule type" value="Genomic_DNA"/>
</dbReference>
<protein>
    <recommendedName>
        <fullName evidence="4">HhH-GPD domain-containing protein</fullName>
    </recommendedName>
</protein>
<dbReference type="InterPro" id="IPR011257">
    <property type="entry name" value="DNA_glycosylase"/>
</dbReference>
<reference evidence="5" key="1">
    <citation type="submission" date="2018-05" db="EMBL/GenBank/DDBJ databases">
        <authorList>
            <person name="Lanie J.A."/>
            <person name="Ng W.-L."/>
            <person name="Kazmierczak K.M."/>
            <person name="Andrzejewski T.M."/>
            <person name="Davidsen T.M."/>
            <person name="Wayne K.J."/>
            <person name="Tettelin H."/>
            <person name="Glass J.I."/>
            <person name="Rusch D."/>
            <person name="Podicherti R."/>
            <person name="Tsui H.-C.T."/>
            <person name="Winkler M.E."/>
        </authorList>
    </citation>
    <scope>NUCLEOTIDE SEQUENCE</scope>
</reference>
<dbReference type="SMART" id="SM00478">
    <property type="entry name" value="ENDO3c"/>
    <property type="match status" value="1"/>
</dbReference>
<dbReference type="PANTHER" id="PTHR43003">
    <property type="entry name" value="DNA-3-METHYLADENINE GLYCOSYLASE"/>
    <property type="match status" value="1"/>
</dbReference>
<dbReference type="Gene3D" id="1.10.1670.40">
    <property type="match status" value="1"/>
</dbReference>
<dbReference type="AlphaFoldDB" id="A0A382JNM8"/>
<accession>A0A382JNM8</accession>
<dbReference type="Gene3D" id="1.10.340.30">
    <property type="entry name" value="Hypothetical protein, domain 2"/>
    <property type="match status" value="1"/>
</dbReference>
<keyword evidence="3" id="KW-0234">DNA repair</keyword>
<gene>
    <name evidence="5" type="ORF">METZ01_LOCUS265075</name>
</gene>
<evidence type="ECO:0000256" key="3">
    <source>
        <dbReference type="ARBA" id="ARBA00023204"/>
    </source>
</evidence>
<feature type="domain" description="HhH-GPD" evidence="4">
    <location>
        <begin position="46"/>
        <end position="194"/>
    </location>
</feature>
<dbReference type="GO" id="GO:0005737">
    <property type="term" value="C:cytoplasm"/>
    <property type="evidence" value="ECO:0007669"/>
    <property type="project" value="TreeGrafter"/>
</dbReference>
<dbReference type="InterPro" id="IPR003265">
    <property type="entry name" value="HhH-GPD_domain"/>
</dbReference>
<name>A0A382JNM8_9ZZZZ</name>
<evidence type="ECO:0000313" key="5">
    <source>
        <dbReference type="EMBL" id="SVC12221.1"/>
    </source>
</evidence>
<organism evidence="5">
    <name type="scientific">marine metagenome</name>
    <dbReference type="NCBI Taxonomy" id="408172"/>
    <lineage>
        <taxon>unclassified sequences</taxon>
        <taxon>metagenomes</taxon>
        <taxon>ecological metagenomes</taxon>
    </lineage>
</organism>
<dbReference type="PANTHER" id="PTHR43003:SF5">
    <property type="entry name" value="DNA-3-METHYLADENINE GLYCOSYLASE"/>
    <property type="match status" value="1"/>
</dbReference>
<dbReference type="GO" id="GO:0032993">
    <property type="term" value="C:protein-DNA complex"/>
    <property type="evidence" value="ECO:0007669"/>
    <property type="project" value="TreeGrafter"/>
</dbReference>
<dbReference type="InterPro" id="IPR051912">
    <property type="entry name" value="Alkylbase_DNA_Glycosylase/TA"/>
</dbReference>
<dbReference type="CDD" id="cd00056">
    <property type="entry name" value="ENDO3c"/>
    <property type="match status" value="1"/>
</dbReference>
<sequence length="204" mass="24265">MNLKTINIAITHLNKDLKLKKIIAKHNKPYFKKHNDYYDSLSKSIIYQQLSGRVANVIYNRYLDIFDDRKPDPNIIIKISEKELKNIGLSKQKTSYIKDLSRYFLEKGNYTDFKLLDNNEINHELITIKGIGQWTIDMFLMFTMLRLNILPVGDLGIKKGFKNLFNLKELPNDDYMLKKSKPWEPYRTIACCYLWKLVDDEDFW</sequence>
<evidence type="ECO:0000256" key="2">
    <source>
        <dbReference type="ARBA" id="ARBA00022763"/>
    </source>
</evidence>
<evidence type="ECO:0000259" key="4">
    <source>
        <dbReference type="SMART" id="SM00478"/>
    </source>
</evidence>
<dbReference type="GO" id="GO:0008725">
    <property type="term" value="F:DNA-3-methyladenine glycosylase activity"/>
    <property type="evidence" value="ECO:0007669"/>
    <property type="project" value="TreeGrafter"/>
</dbReference>
<dbReference type="Pfam" id="PF00730">
    <property type="entry name" value="HhH-GPD"/>
    <property type="match status" value="1"/>
</dbReference>
<dbReference type="GO" id="GO:0043916">
    <property type="term" value="F:DNA-7-methylguanine glycosylase activity"/>
    <property type="evidence" value="ECO:0007669"/>
    <property type="project" value="TreeGrafter"/>
</dbReference>